<dbReference type="Gene3D" id="3.40.50.720">
    <property type="entry name" value="NAD(P)-binding Rossmann-like Domain"/>
    <property type="match status" value="1"/>
</dbReference>
<reference evidence="7 8" key="1">
    <citation type="submission" date="2020-03" db="EMBL/GenBank/DDBJ databases">
        <title>Salinimicrobium sp. nov, isolated from SCS.</title>
        <authorList>
            <person name="Cao W.R."/>
        </authorList>
    </citation>
    <scope>NUCLEOTIDE SEQUENCE [LARGE SCALE GENOMIC DNA]</scope>
    <source>
        <strain evidence="8">J15B91</strain>
    </source>
</reference>
<dbReference type="PANTHER" id="PTHR42683">
    <property type="entry name" value="ALDEHYDE REDUCTASE"/>
    <property type="match status" value="1"/>
</dbReference>
<evidence type="ECO:0000256" key="1">
    <source>
        <dbReference type="ARBA" id="ARBA00001947"/>
    </source>
</evidence>
<keyword evidence="4" id="KW-0560">Oxidoreductase</keyword>
<organism evidence="7 8">
    <name type="scientific">Salinimicrobium oceani</name>
    <dbReference type="NCBI Taxonomy" id="2722702"/>
    <lineage>
        <taxon>Bacteria</taxon>
        <taxon>Pseudomonadati</taxon>
        <taxon>Bacteroidota</taxon>
        <taxon>Flavobacteriia</taxon>
        <taxon>Flavobacteriales</taxon>
        <taxon>Flavobacteriaceae</taxon>
        <taxon>Salinimicrobium</taxon>
    </lineage>
</organism>
<keyword evidence="8" id="KW-1185">Reference proteome</keyword>
<evidence type="ECO:0000256" key="4">
    <source>
        <dbReference type="ARBA" id="ARBA00023002"/>
    </source>
</evidence>
<evidence type="ECO:0000256" key="2">
    <source>
        <dbReference type="ARBA" id="ARBA00022723"/>
    </source>
</evidence>
<feature type="domain" description="Enoyl reductase (ER)" evidence="6">
    <location>
        <begin position="11"/>
        <end position="343"/>
    </location>
</feature>
<dbReference type="SUPFAM" id="SSF51735">
    <property type="entry name" value="NAD(P)-binding Rossmann-fold domains"/>
    <property type="match status" value="1"/>
</dbReference>
<name>A0ABX1D234_9FLAO</name>
<dbReference type="InterPro" id="IPR011032">
    <property type="entry name" value="GroES-like_sf"/>
</dbReference>
<dbReference type="InterPro" id="IPR013149">
    <property type="entry name" value="ADH-like_C"/>
</dbReference>
<proteinExistence type="inferred from homology"/>
<dbReference type="Proteomes" id="UP000703674">
    <property type="component" value="Unassembled WGS sequence"/>
</dbReference>
<comment type="cofactor">
    <cofactor evidence="1 5">
        <name>Zn(2+)</name>
        <dbReference type="ChEBI" id="CHEBI:29105"/>
    </cofactor>
</comment>
<dbReference type="CDD" id="cd05283">
    <property type="entry name" value="CAD1"/>
    <property type="match status" value="1"/>
</dbReference>
<keyword evidence="2 5" id="KW-0479">Metal-binding</keyword>
<evidence type="ECO:0000256" key="3">
    <source>
        <dbReference type="ARBA" id="ARBA00022833"/>
    </source>
</evidence>
<dbReference type="InterPro" id="IPR047109">
    <property type="entry name" value="CAD-like"/>
</dbReference>
<gene>
    <name evidence="7" type="ORF">HC175_09900</name>
</gene>
<dbReference type="RefSeq" id="WP_168138343.1">
    <property type="nucleotide sequence ID" value="NZ_JAAVJR010000005.1"/>
</dbReference>
<dbReference type="Pfam" id="PF00107">
    <property type="entry name" value="ADH_zinc_N"/>
    <property type="match status" value="1"/>
</dbReference>
<dbReference type="InterPro" id="IPR020843">
    <property type="entry name" value="ER"/>
</dbReference>
<dbReference type="SUPFAM" id="SSF50129">
    <property type="entry name" value="GroES-like"/>
    <property type="match status" value="1"/>
</dbReference>
<dbReference type="Pfam" id="PF08240">
    <property type="entry name" value="ADH_N"/>
    <property type="match status" value="1"/>
</dbReference>
<sequence length="355" mass="38969">MKNVKAYAAQAADKDLEPFQIERHEPGPGDVEIEILYCGVCHSDIHTARNEWGGTKYPCVPGHEIVGRVTRIGNAVTQHKEGDTVGVGCFVDSCGHCENCEEDLEQYCLNGPTATYNSPSPLDKNVHTYGGYATHIVVKQEFVLKISDKLPLHAVAPLLCAGITTYSPLRRWKVKKGDKVGVVGLGGLGHMAVKLASSMGAEVTMLSRSPEKEKDANELGAANFELTTSEENMKRLSGSFNLIINTVSAQHDYNPYLNLLKTDGVMVLLGIPPKPSEVQAAQLIMKRRSLVGSLVGGIKETQEMLDYCASHGIVSEVEMINIDQINEAYERTLNADVRYRFVIDMKSLKNQNQHN</sequence>
<dbReference type="InterPro" id="IPR036291">
    <property type="entry name" value="NAD(P)-bd_dom_sf"/>
</dbReference>
<keyword evidence="3 5" id="KW-0862">Zinc</keyword>
<dbReference type="InterPro" id="IPR002328">
    <property type="entry name" value="ADH_Zn_CS"/>
</dbReference>
<evidence type="ECO:0000313" key="8">
    <source>
        <dbReference type="Proteomes" id="UP000703674"/>
    </source>
</evidence>
<dbReference type="Gene3D" id="3.90.180.10">
    <property type="entry name" value="Medium-chain alcohol dehydrogenases, catalytic domain"/>
    <property type="match status" value="1"/>
</dbReference>
<evidence type="ECO:0000256" key="5">
    <source>
        <dbReference type="RuleBase" id="RU361277"/>
    </source>
</evidence>
<dbReference type="PROSITE" id="PS00059">
    <property type="entry name" value="ADH_ZINC"/>
    <property type="match status" value="1"/>
</dbReference>
<accession>A0ABX1D234</accession>
<comment type="caution">
    <text evidence="7">The sequence shown here is derived from an EMBL/GenBank/DDBJ whole genome shotgun (WGS) entry which is preliminary data.</text>
</comment>
<comment type="similarity">
    <text evidence="5">Belongs to the zinc-containing alcohol dehydrogenase family.</text>
</comment>
<dbReference type="SMART" id="SM00829">
    <property type="entry name" value="PKS_ER"/>
    <property type="match status" value="1"/>
</dbReference>
<evidence type="ECO:0000259" key="6">
    <source>
        <dbReference type="SMART" id="SM00829"/>
    </source>
</evidence>
<dbReference type="InterPro" id="IPR013154">
    <property type="entry name" value="ADH-like_N"/>
</dbReference>
<dbReference type="EMBL" id="JAAVJR010000005">
    <property type="protein sequence ID" value="NJW53233.1"/>
    <property type="molecule type" value="Genomic_DNA"/>
</dbReference>
<protein>
    <submittedName>
        <fullName evidence="7">NAD(P)-dependent alcohol dehydrogenase</fullName>
    </submittedName>
</protein>
<evidence type="ECO:0000313" key="7">
    <source>
        <dbReference type="EMBL" id="NJW53233.1"/>
    </source>
</evidence>